<name>A0AAD1Y4U5_EUPCR</name>
<dbReference type="Proteomes" id="UP001295684">
    <property type="component" value="Unassembled WGS sequence"/>
</dbReference>
<dbReference type="AlphaFoldDB" id="A0AAD1Y4U5"/>
<evidence type="ECO:0000313" key="2">
    <source>
        <dbReference type="Proteomes" id="UP001295684"/>
    </source>
</evidence>
<protein>
    <submittedName>
        <fullName evidence="1">Uncharacterized protein</fullName>
    </submittedName>
</protein>
<proteinExistence type="predicted"/>
<dbReference type="EMBL" id="CAMPGE010027053">
    <property type="protein sequence ID" value="CAI2384714.1"/>
    <property type="molecule type" value="Genomic_DNA"/>
</dbReference>
<reference evidence="1" key="1">
    <citation type="submission" date="2023-07" db="EMBL/GenBank/DDBJ databases">
        <authorList>
            <consortium name="AG Swart"/>
            <person name="Singh M."/>
            <person name="Singh A."/>
            <person name="Seah K."/>
            <person name="Emmerich C."/>
        </authorList>
    </citation>
    <scope>NUCLEOTIDE SEQUENCE</scope>
    <source>
        <strain evidence="1">DP1</strain>
    </source>
</reference>
<gene>
    <name evidence="1" type="ORF">ECRASSUSDP1_LOCUS26248</name>
</gene>
<evidence type="ECO:0000313" key="1">
    <source>
        <dbReference type="EMBL" id="CAI2384714.1"/>
    </source>
</evidence>
<comment type="caution">
    <text evidence="1">The sequence shown here is derived from an EMBL/GenBank/DDBJ whole genome shotgun (WGS) entry which is preliminary data.</text>
</comment>
<organism evidence="1 2">
    <name type="scientific">Euplotes crassus</name>
    <dbReference type="NCBI Taxonomy" id="5936"/>
    <lineage>
        <taxon>Eukaryota</taxon>
        <taxon>Sar</taxon>
        <taxon>Alveolata</taxon>
        <taxon>Ciliophora</taxon>
        <taxon>Intramacronucleata</taxon>
        <taxon>Spirotrichea</taxon>
        <taxon>Hypotrichia</taxon>
        <taxon>Euplotida</taxon>
        <taxon>Euplotidae</taxon>
        <taxon>Moneuplotes</taxon>
    </lineage>
</organism>
<accession>A0AAD1Y4U5</accession>
<keyword evidence="2" id="KW-1185">Reference proteome</keyword>
<sequence length="75" mass="8699">MCNLSKTGRSKFSSQTNLKWLQLSEFNNVTRICPLFKRLLSPALISAESFSSRLVQVIKWPAQVWVLQIEAFHFK</sequence>